<keyword evidence="7" id="KW-1185">Reference proteome</keyword>
<proteinExistence type="inferred from homology"/>
<dbReference type="PANTHER" id="PTHR40392">
    <property type="entry name" value="2-PHOSPHO-L-LACTATE GUANYLYLTRANSFERASE"/>
    <property type="match status" value="1"/>
</dbReference>
<evidence type="ECO:0000256" key="2">
    <source>
        <dbReference type="ARBA" id="ARBA00022695"/>
    </source>
</evidence>
<evidence type="ECO:0000256" key="5">
    <source>
        <dbReference type="HAMAP-Rule" id="MF_02114"/>
    </source>
</evidence>
<dbReference type="EC" id="2.7.7.105" evidence="5"/>
<dbReference type="HAMAP" id="MF_02114">
    <property type="entry name" value="CofC"/>
    <property type="match status" value="1"/>
</dbReference>
<accession>A0ABV4CCH9</accession>
<feature type="binding site" evidence="5">
    <location>
        <position position="164"/>
    </location>
    <ligand>
        <name>phosphoenolpyruvate</name>
        <dbReference type="ChEBI" id="CHEBI:58702"/>
    </ligand>
</feature>
<dbReference type="NCBIfam" id="TIGR03552">
    <property type="entry name" value="F420_cofC"/>
    <property type="match status" value="1"/>
</dbReference>
<keyword evidence="4 5" id="KW-0342">GTP-binding</keyword>
<protein>
    <recommendedName>
        <fullName evidence="5">Phosphoenolpyruvate guanylyltransferase</fullName>
        <shortName evidence="5">PEP guanylyltransferase</shortName>
        <ecNumber evidence="5">2.7.7.105</ecNumber>
    </recommendedName>
</protein>
<evidence type="ECO:0000313" key="7">
    <source>
        <dbReference type="Proteomes" id="UP001564626"/>
    </source>
</evidence>
<keyword evidence="2 5" id="KW-0548">Nucleotidyltransferase</keyword>
<evidence type="ECO:0000256" key="1">
    <source>
        <dbReference type="ARBA" id="ARBA00022679"/>
    </source>
</evidence>
<sequence length="223" mass="22089">MSAGLYLLLPIKSLAAAKSRLLGAADGGAGRAAAHAELVVAVVRDTVAAARAAEAVTAVVAVTSDPVLTAVLAGAGVEVLADRPEAGLNAALRHGDAVLRGRTGVRRVGALQADLPALRPAELDAALRAAGPRRAFCPDRQATGTTLLLAAPGRPLDPRFGPGSAAAHTGSGAVPLLGPWESVRCDVDTPDDLGAATALGLGPSTGALLRHAPVTSAEPPSTV</sequence>
<evidence type="ECO:0000256" key="4">
    <source>
        <dbReference type="ARBA" id="ARBA00023134"/>
    </source>
</evidence>
<dbReference type="InterPro" id="IPR029044">
    <property type="entry name" value="Nucleotide-diphossugar_trans"/>
</dbReference>
<dbReference type="Gene3D" id="3.90.550.10">
    <property type="entry name" value="Spore Coat Polysaccharide Biosynthesis Protein SpsA, Chain A"/>
    <property type="match status" value="1"/>
</dbReference>
<dbReference type="InterPro" id="IPR002835">
    <property type="entry name" value="CofC"/>
</dbReference>
<evidence type="ECO:0000313" key="6">
    <source>
        <dbReference type="EMBL" id="MEY8038806.1"/>
    </source>
</evidence>
<dbReference type="RefSeq" id="WP_345367758.1">
    <property type="nucleotide sequence ID" value="NZ_BAABII010000019.1"/>
</dbReference>
<comment type="function">
    <text evidence="5">Guanylyltransferase that catalyzes the activation of phosphoenolpyruvate (PEP) as enolpyruvoyl-2-diphospho-5'-guanosine, via the condensation of PEP with GTP. It is involved in the biosynthesis of coenzyme F420, a hydride carrier cofactor.</text>
</comment>
<dbReference type="PANTHER" id="PTHR40392:SF1">
    <property type="entry name" value="2-PHOSPHO-L-LACTATE GUANYLYLTRANSFERASE"/>
    <property type="match status" value="1"/>
</dbReference>
<evidence type="ECO:0000256" key="3">
    <source>
        <dbReference type="ARBA" id="ARBA00022741"/>
    </source>
</evidence>
<keyword evidence="1 5" id="KW-0808">Transferase</keyword>
<feature type="binding site" evidence="5">
    <location>
        <position position="161"/>
    </location>
    <ligand>
        <name>phosphoenolpyruvate</name>
        <dbReference type="ChEBI" id="CHEBI:58702"/>
    </ligand>
</feature>
<gene>
    <name evidence="6" type="primary">cofC</name>
    <name evidence="5" type="synonym">fbiD</name>
    <name evidence="6" type="ORF">AB8O55_05315</name>
</gene>
<keyword evidence="3 5" id="KW-0547">Nucleotide-binding</keyword>
<feature type="binding site" evidence="5">
    <location>
        <position position="145"/>
    </location>
    <ligand>
        <name>phosphoenolpyruvate</name>
        <dbReference type="ChEBI" id="CHEBI:58702"/>
    </ligand>
</feature>
<comment type="pathway">
    <text evidence="5">Cofactor biosynthesis; coenzyme F420 biosynthesis.</text>
</comment>
<name>A0ABV4CCH9_9PSEU</name>
<comment type="catalytic activity">
    <reaction evidence="5">
        <text>phosphoenolpyruvate + GTP + H(+) = enolpyruvoyl-2-diphospho-5'-guanosine + diphosphate</text>
        <dbReference type="Rhea" id="RHEA:30519"/>
        <dbReference type="ChEBI" id="CHEBI:15378"/>
        <dbReference type="ChEBI" id="CHEBI:33019"/>
        <dbReference type="ChEBI" id="CHEBI:37565"/>
        <dbReference type="ChEBI" id="CHEBI:58702"/>
        <dbReference type="ChEBI" id="CHEBI:143701"/>
        <dbReference type="EC" id="2.7.7.105"/>
    </reaction>
</comment>
<dbReference type="EMBL" id="JBGEHV010000006">
    <property type="protein sequence ID" value="MEY8038806.1"/>
    <property type="molecule type" value="Genomic_DNA"/>
</dbReference>
<comment type="caution">
    <text evidence="6">The sequence shown here is derived from an EMBL/GenBank/DDBJ whole genome shotgun (WGS) entry which is preliminary data.</text>
</comment>
<comment type="similarity">
    <text evidence="5">Belongs to the CofC family.</text>
</comment>
<dbReference type="SUPFAM" id="SSF53448">
    <property type="entry name" value="Nucleotide-diphospho-sugar transferases"/>
    <property type="match status" value="1"/>
</dbReference>
<organism evidence="6 7">
    <name type="scientific">Saccharopolyspora cebuensis</name>
    <dbReference type="NCBI Taxonomy" id="418759"/>
    <lineage>
        <taxon>Bacteria</taxon>
        <taxon>Bacillati</taxon>
        <taxon>Actinomycetota</taxon>
        <taxon>Actinomycetes</taxon>
        <taxon>Pseudonocardiales</taxon>
        <taxon>Pseudonocardiaceae</taxon>
        <taxon>Saccharopolyspora</taxon>
    </lineage>
</organism>
<reference evidence="6 7" key="1">
    <citation type="submission" date="2024-08" db="EMBL/GenBank/DDBJ databases">
        <title>Genome mining of Saccharopolyspora cebuensis PGLac3 from Nigerian medicinal plant.</title>
        <authorList>
            <person name="Ezeobiora C.E."/>
            <person name="Igbokwe N.H."/>
            <person name="Amin D.H."/>
            <person name="Mendie U.E."/>
        </authorList>
    </citation>
    <scope>NUCLEOTIDE SEQUENCE [LARGE SCALE GENOMIC DNA]</scope>
    <source>
        <strain evidence="6 7">PGLac3</strain>
    </source>
</reference>
<dbReference type="GO" id="GO:0043814">
    <property type="term" value="F:phospholactate guanylyltransferase activity"/>
    <property type="evidence" value="ECO:0007669"/>
    <property type="project" value="UniProtKB-EC"/>
</dbReference>
<dbReference type="Proteomes" id="UP001564626">
    <property type="component" value="Unassembled WGS sequence"/>
</dbReference>